<name>A0A418PQ85_9BACT</name>
<keyword evidence="7" id="KW-1185">Reference proteome</keyword>
<dbReference type="PANTHER" id="PTHR45625">
    <property type="entry name" value="PEPTIDYL-PROLYL CIS-TRANS ISOMERASE-RELATED"/>
    <property type="match status" value="1"/>
</dbReference>
<reference evidence="6 7" key="1">
    <citation type="submission" date="2018-09" db="EMBL/GenBank/DDBJ databases">
        <authorList>
            <person name="Wang X."/>
            <person name="Du Z."/>
        </authorList>
    </citation>
    <scope>NUCLEOTIDE SEQUENCE [LARGE SCALE GENOMIC DNA]</scope>
    <source>
        <strain evidence="6 7">N3</strain>
    </source>
</reference>
<proteinExistence type="inferred from homology"/>
<dbReference type="AlphaFoldDB" id="A0A418PQ85"/>
<dbReference type="Gene3D" id="2.40.100.10">
    <property type="entry name" value="Cyclophilin-like"/>
    <property type="match status" value="2"/>
</dbReference>
<evidence type="ECO:0000256" key="3">
    <source>
        <dbReference type="ARBA" id="ARBA00023110"/>
    </source>
</evidence>
<organism evidence="6 7">
    <name type="scientific">Algoriphagus lacus</name>
    <dbReference type="NCBI Taxonomy" id="2056311"/>
    <lineage>
        <taxon>Bacteria</taxon>
        <taxon>Pseudomonadati</taxon>
        <taxon>Bacteroidota</taxon>
        <taxon>Cytophagia</taxon>
        <taxon>Cytophagales</taxon>
        <taxon>Cyclobacteriaceae</taxon>
        <taxon>Algoriphagus</taxon>
    </lineage>
</organism>
<dbReference type="OrthoDB" id="9807797at2"/>
<protein>
    <recommendedName>
        <fullName evidence="2">peptidylprolyl isomerase</fullName>
        <ecNumber evidence="2">5.2.1.8</ecNumber>
    </recommendedName>
</protein>
<dbReference type="InterPro" id="IPR029000">
    <property type="entry name" value="Cyclophilin-like_dom_sf"/>
</dbReference>
<dbReference type="GO" id="GO:0003755">
    <property type="term" value="F:peptidyl-prolyl cis-trans isomerase activity"/>
    <property type="evidence" value="ECO:0007669"/>
    <property type="project" value="UniProtKB-KW"/>
</dbReference>
<dbReference type="Pfam" id="PF00160">
    <property type="entry name" value="Pro_isomerase"/>
    <property type="match status" value="2"/>
</dbReference>
<evidence type="ECO:0000256" key="4">
    <source>
        <dbReference type="ARBA" id="ARBA00023235"/>
    </source>
</evidence>
<dbReference type="SUPFAM" id="SSF50891">
    <property type="entry name" value="Cyclophilin-like"/>
    <property type="match status" value="2"/>
</dbReference>
<dbReference type="PROSITE" id="PS50072">
    <property type="entry name" value="CSA_PPIASE_2"/>
    <property type="match status" value="1"/>
</dbReference>
<dbReference type="InterPro" id="IPR044666">
    <property type="entry name" value="Cyclophilin_A-like"/>
</dbReference>
<evidence type="ECO:0000256" key="2">
    <source>
        <dbReference type="ARBA" id="ARBA00013194"/>
    </source>
</evidence>
<comment type="similarity">
    <text evidence="1">Belongs to the cyclophilin-type PPIase family.</text>
</comment>
<sequence length="282" mass="32053">MSLKSILFLFIPLLTSFLPGEKNGLSKSMERVEGQPVRIEMVTNYGRIVLLLYDETPLHRDNFLKLIENKTYDSLLFHRVIKDFMIQAGDIQSKNADSLSRLGSSDLPYQIPAEIVPTLYHKKGALGAARTNNPQRASSSTQFYIVQGKIQNDSLLTHNENRINQFLARHYAINDPANKPLLDSLELARTNKDSLEINRLDKRINDMVAGYSNFERYRIPEVHRQVYQSIGGSPHLDQNYTVFGEVLEGIEVVDAIAAVETNQQDRPLSQVRILSVRVLDEN</sequence>
<dbReference type="InterPro" id="IPR020892">
    <property type="entry name" value="Cyclophilin-type_PPIase_CS"/>
</dbReference>
<dbReference type="CDD" id="cd00317">
    <property type="entry name" value="cyclophilin"/>
    <property type="match status" value="1"/>
</dbReference>
<feature type="domain" description="PPIase cyclophilin-type" evidence="5">
    <location>
        <begin position="43"/>
        <end position="278"/>
    </location>
</feature>
<comment type="caution">
    <text evidence="6">The sequence shown here is derived from an EMBL/GenBank/DDBJ whole genome shotgun (WGS) entry which is preliminary data.</text>
</comment>
<dbReference type="PANTHER" id="PTHR45625:SF4">
    <property type="entry name" value="PEPTIDYLPROLYL ISOMERASE DOMAIN AND WD REPEAT-CONTAINING PROTEIN 1"/>
    <property type="match status" value="1"/>
</dbReference>
<dbReference type="PROSITE" id="PS00170">
    <property type="entry name" value="CSA_PPIASE_1"/>
    <property type="match status" value="1"/>
</dbReference>
<dbReference type="GO" id="GO:0006457">
    <property type="term" value="P:protein folding"/>
    <property type="evidence" value="ECO:0007669"/>
    <property type="project" value="InterPro"/>
</dbReference>
<evidence type="ECO:0000313" key="7">
    <source>
        <dbReference type="Proteomes" id="UP000283522"/>
    </source>
</evidence>
<evidence type="ECO:0000259" key="5">
    <source>
        <dbReference type="PROSITE" id="PS50072"/>
    </source>
</evidence>
<keyword evidence="3" id="KW-0697">Rotamase</keyword>
<evidence type="ECO:0000256" key="1">
    <source>
        <dbReference type="ARBA" id="ARBA00007365"/>
    </source>
</evidence>
<dbReference type="RefSeq" id="WP_119478267.1">
    <property type="nucleotide sequence ID" value="NZ_QXML01000006.1"/>
</dbReference>
<keyword evidence="4 6" id="KW-0413">Isomerase</keyword>
<accession>A0A418PQ85</accession>
<gene>
    <name evidence="6" type="ORF">D0X99_12985</name>
</gene>
<dbReference type="EMBL" id="QXML01000006">
    <property type="protein sequence ID" value="RIW14469.1"/>
    <property type="molecule type" value="Genomic_DNA"/>
</dbReference>
<dbReference type="EC" id="5.2.1.8" evidence="2"/>
<dbReference type="InterPro" id="IPR002130">
    <property type="entry name" value="Cyclophilin-type_PPIase_dom"/>
</dbReference>
<dbReference type="Proteomes" id="UP000283522">
    <property type="component" value="Unassembled WGS sequence"/>
</dbReference>
<evidence type="ECO:0000313" key="6">
    <source>
        <dbReference type="EMBL" id="RIW14469.1"/>
    </source>
</evidence>